<organism evidence="2 3">
    <name type="scientific">Clostridium magnum DSM 2767</name>
    <dbReference type="NCBI Taxonomy" id="1121326"/>
    <lineage>
        <taxon>Bacteria</taxon>
        <taxon>Bacillati</taxon>
        <taxon>Bacillota</taxon>
        <taxon>Clostridia</taxon>
        <taxon>Eubacteriales</taxon>
        <taxon>Clostridiaceae</taxon>
        <taxon>Clostridium</taxon>
    </lineage>
</organism>
<dbReference type="OrthoDB" id="1807036at2"/>
<accession>A0A161Y5P7</accession>
<dbReference type="STRING" id="1121326.CLMAG_06250"/>
<evidence type="ECO:0000313" key="3">
    <source>
        <dbReference type="Proteomes" id="UP000076603"/>
    </source>
</evidence>
<evidence type="ECO:0000313" key="2">
    <source>
        <dbReference type="EMBL" id="KZL93579.1"/>
    </source>
</evidence>
<dbReference type="InterPro" id="IPR035255">
    <property type="entry name" value="DUF5348"/>
</dbReference>
<proteinExistence type="predicted"/>
<evidence type="ECO:0000259" key="1">
    <source>
        <dbReference type="Pfam" id="PF17295"/>
    </source>
</evidence>
<sequence>MDKDYIKAASIANDALSRINSIYDNAKTGIFEDNKACKAMEEFISSIEDFVNTVEHYSKDTKEGYLELNKNGRYELKGTELTCGYPVEIYNRKYGEWNDGRIEHSDEYGGYYFYNYDDRHMSLSDEVKARIRY</sequence>
<name>A0A161Y5P7_9CLOT</name>
<dbReference type="Proteomes" id="UP000076603">
    <property type="component" value="Unassembled WGS sequence"/>
</dbReference>
<reference evidence="2 3" key="1">
    <citation type="submission" date="2016-04" db="EMBL/GenBank/DDBJ databases">
        <title>Genome sequence of Clostridium magnum DSM 2767.</title>
        <authorList>
            <person name="Poehlein A."/>
            <person name="Uhlig R."/>
            <person name="Fischer R."/>
            <person name="Bahl H."/>
            <person name="Daniel R."/>
        </authorList>
    </citation>
    <scope>NUCLEOTIDE SEQUENCE [LARGE SCALE GENOMIC DNA]</scope>
    <source>
        <strain evidence="2 3">DSM 2767</strain>
    </source>
</reference>
<keyword evidence="3" id="KW-1185">Reference proteome</keyword>
<dbReference type="Pfam" id="PF17295">
    <property type="entry name" value="DUF5348"/>
    <property type="match status" value="1"/>
</dbReference>
<dbReference type="EMBL" id="LWAE01000001">
    <property type="protein sequence ID" value="KZL93579.1"/>
    <property type="molecule type" value="Genomic_DNA"/>
</dbReference>
<dbReference type="RefSeq" id="WP_066617785.1">
    <property type="nucleotide sequence ID" value="NZ_FQXL01000031.1"/>
</dbReference>
<dbReference type="Gene3D" id="2.40.10.390">
    <property type="match status" value="1"/>
</dbReference>
<comment type="caution">
    <text evidence="2">The sequence shown here is derived from an EMBL/GenBank/DDBJ whole genome shotgun (WGS) entry which is preliminary data.</text>
</comment>
<dbReference type="PATRIC" id="fig|1121326.3.peg.581"/>
<gene>
    <name evidence="2" type="ORF">CLMAG_06250</name>
</gene>
<protein>
    <recommendedName>
        <fullName evidence="1">DUF5348 domain-containing protein</fullName>
    </recommendedName>
</protein>
<dbReference type="AlphaFoldDB" id="A0A161Y5P7"/>
<feature type="domain" description="DUF5348" evidence="1">
    <location>
        <begin position="64"/>
        <end position="131"/>
    </location>
</feature>